<keyword evidence="2" id="KW-1185">Reference proteome</keyword>
<sequence>MSAACLAPSLAQASEVVKLARLVITGKRASTEATLPRGTEAQTVQQLPRVLVEGQRLQPEASFSPMAVLFGSRPVVKPI</sequence>
<accession>A0AA95NAU2</accession>
<evidence type="ECO:0000313" key="1">
    <source>
        <dbReference type="EMBL" id="WIT10258.1"/>
    </source>
</evidence>
<proteinExistence type="predicted"/>
<dbReference type="EMBL" id="CP116346">
    <property type="protein sequence ID" value="WIT10258.1"/>
    <property type="molecule type" value="Genomic_DNA"/>
</dbReference>
<evidence type="ECO:0000313" key="2">
    <source>
        <dbReference type="Proteomes" id="UP001177769"/>
    </source>
</evidence>
<reference evidence="1" key="1">
    <citation type="submission" date="2023-01" db="EMBL/GenBank/DDBJ databases">
        <title>Whole genome sequence of Paucibacter sp. S2-9 isolated from pond sediment.</title>
        <authorList>
            <person name="Jung J.Y."/>
        </authorList>
    </citation>
    <scope>NUCLEOTIDE SEQUENCE</scope>
    <source>
        <strain evidence="1">S2-9</strain>
    </source>
</reference>
<gene>
    <name evidence="1" type="ORF">PFX98_15175</name>
</gene>
<dbReference type="RefSeq" id="WP_285231327.1">
    <property type="nucleotide sequence ID" value="NZ_CP116346.1"/>
</dbReference>
<dbReference type="AlphaFoldDB" id="A0AA95NAU2"/>
<organism evidence="1 2">
    <name type="scientific">Paucibacter sediminis</name>
    <dbReference type="NCBI Taxonomy" id="3019553"/>
    <lineage>
        <taxon>Bacteria</taxon>
        <taxon>Pseudomonadati</taxon>
        <taxon>Pseudomonadota</taxon>
        <taxon>Betaproteobacteria</taxon>
        <taxon>Burkholderiales</taxon>
        <taxon>Sphaerotilaceae</taxon>
        <taxon>Roseateles</taxon>
    </lineage>
</organism>
<name>A0AA95NAU2_9BURK</name>
<dbReference type="Proteomes" id="UP001177769">
    <property type="component" value="Chromosome"/>
</dbReference>
<protein>
    <submittedName>
        <fullName evidence="1">Uncharacterized protein</fullName>
    </submittedName>
</protein>
<dbReference type="KEGG" id="pais:PFX98_15175"/>